<gene>
    <name evidence="3" type="ORF">E5982_04190</name>
    <name evidence="2" type="ORF">FHR31_002015</name>
</gene>
<evidence type="ECO:0000313" key="5">
    <source>
        <dbReference type="Proteomes" id="UP000530850"/>
    </source>
</evidence>
<feature type="region of interest" description="Disordered" evidence="1">
    <location>
        <begin position="1"/>
        <end position="39"/>
    </location>
</feature>
<dbReference type="OrthoDB" id="3173483at2"/>
<name>A0A3N0A8M3_9ACTN</name>
<accession>A0A3N0A8M3</accession>
<dbReference type="RefSeq" id="WP_123186045.1">
    <property type="nucleotide sequence ID" value="NZ_CANPEU010000017.1"/>
</dbReference>
<reference evidence="3 4" key="1">
    <citation type="submission" date="2019-04" db="EMBL/GenBank/DDBJ databases">
        <title>Microbes associate with the intestines of laboratory mice.</title>
        <authorList>
            <person name="Navarre W."/>
            <person name="Wong E."/>
            <person name="Huang K.C."/>
            <person name="Tropini C."/>
            <person name="Ng K."/>
            <person name="Yu B."/>
        </authorList>
    </citation>
    <scope>NUCLEOTIDE SEQUENCE [LARGE SCALE GENOMIC DNA]</scope>
    <source>
        <strain evidence="3 4">NM48_B13</strain>
    </source>
</reference>
<sequence length="197" mass="21350">MITTVRRQEAQPAGAERTSGGCASREEGAPARPLSAHTTDGRTAREVVFYRLGEKFVDHERSIPDDVRSVLYYTLAIGHHTGVIDCLHPRLSTSRDVFADALALMDPGSARDKLAGIERFGEIEVRGEHVALLKPAVIAALERSGAALADLDKASEEFAASASVVAADALSWLEEFLRLLEEIQCEACVYAMGRRVS</sequence>
<dbReference type="Pfam" id="PF07450">
    <property type="entry name" value="HycH"/>
    <property type="match status" value="1"/>
</dbReference>
<dbReference type="GeneID" id="93357357"/>
<dbReference type="Proteomes" id="UP000309454">
    <property type="component" value="Unassembled WGS sequence"/>
</dbReference>
<proteinExistence type="predicted"/>
<dbReference type="Proteomes" id="UP000530850">
    <property type="component" value="Unassembled WGS sequence"/>
</dbReference>
<dbReference type="EMBL" id="JACHYA010000010">
    <property type="protein sequence ID" value="MBB3172181.1"/>
    <property type="molecule type" value="Genomic_DNA"/>
</dbReference>
<organism evidence="2 5">
    <name type="scientific">Parvibacter caecicola</name>
    <dbReference type="NCBI Taxonomy" id="747645"/>
    <lineage>
        <taxon>Bacteria</taxon>
        <taxon>Bacillati</taxon>
        <taxon>Actinomycetota</taxon>
        <taxon>Coriobacteriia</taxon>
        <taxon>Coriobacteriales</taxon>
        <taxon>Coriobacteriaceae</taxon>
        <taxon>Parvibacter</taxon>
    </lineage>
</organism>
<dbReference type="EMBL" id="SSTM01000002">
    <property type="protein sequence ID" value="TJW11411.1"/>
    <property type="molecule type" value="Genomic_DNA"/>
</dbReference>
<keyword evidence="4" id="KW-1185">Reference proteome</keyword>
<evidence type="ECO:0000256" key="1">
    <source>
        <dbReference type="SAM" id="MobiDB-lite"/>
    </source>
</evidence>
<evidence type="ECO:0000313" key="3">
    <source>
        <dbReference type="EMBL" id="TJW11411.1"/>
    </source>
</evidence>
<evidence type="ECO:0000313" key="2">
    <source>
        <dbReference type="EMBL" id="MBB3172181.1"/>
    </source>
</evidence>
<protein>
    <recommendedName>
        <fullName evidence="6">Formate hydrogenlyase maturation protein HycH</fullName>
    </recommendedName>
</protein>
<reference evidence="2 5" key="2">
    <citation type="submission" date="2020-08" db="EMBL/GenBank/DDBJ databases">
        <title>Sequencing the genomes of 1000 actinobacteria strains.</title>
        <authorList>
            <person name="Klenk H.-P."/>
        </authorList>
    </citation>
    <scope>NUCLEOTIDE SEQUENCE [LARGE SCALE GENOMIC DNA]</scope>
    <source>
        <strain evidence="2 5">DSM 22242</strain>
    </source>
</reference>
<dbReference type="InterPro" id="IPR010005">
    <property type="entry name" value="Formate_DH_maturation_HycH"/>
</dbReference>
<evidence type="ECO:0000313" key="4">
    <source>
        <dbReference type="Proteomes" id="UP000309454"/>
    </source>
</evidence>
<evidence type="ECO:0008006" key="6">
    <source>
        <dbReference type="Google" id="ProtNLM"/>
    </source>
</evidence>
<dbReference type="AlphaFoldDB" id="A0A3N0A8M3"/>
<comment type="caution">
    <text evidence="2">The sequence shown here is derived from an EMBL/GenBank/DDBJ whole genome shotgun (WGS) entry which is preliminary data.</text>
</comment>